<comment type="caution">
    <text evidence="1">The sequence shown here is derived from an EMBL/GenBank/DDBJ whole genome shotgun (WGS) entry which is preliminary data.</text>
</comment>
<keyword evidence="2" id="KW-1185">Reference proteome</keyword>
<gene>
    <name evidence="1" type="ORF">Hypma_000522</name>
</gene>
<evidence type="ECO:0000313" key="2">
    <source>
        <dbReference type="Proteomes" id="UP000076154"/>
    </source>
</evidence>
<dbReference type="EMBL" id="LUEZ02000106">
    <property type="protein sequence ID" value="RDB18191.1"/>
    <property type="molecule type" value="Genomic_DNA"/>
</dbReference>
<dbReference type="InParanoid" id="A0A369J7Y8"/>
<proteinExistence type="predicted"/>
<dbReference type="Proteomes" id="UP000076154">
    <property type="component" value="Unassembled WGS sequence"/>
</dbReference>
<organism evidence="1 2">
    <name type="scientific">Hypsizygus marmoreus</name>
    <name type="common">White beech mushroom</name>
    <name type="synonym">Agaricus marmoreus</name>
    <dbReference type="NCBI Taxonomy" id="39966"/>
    <lineage>
        <taxon>Eukaryota</taxon>
        <taxon>Fungi</taxon>
        <taxon>Dikarya</taxon>
        <taxon>Basidiomycota</taxon>
        <taxon>Agaricomycotina</taxon>
        <taxon>Agaricomycetes</taxon>
        <taxon>Agaricomycetidae</taxon>
        <taxon>Agaricales</taxon>
        <taxon>Tricholomatineae</taxon>
        <taxon>Lyophyllaceae</taxon>
        <taxon>Hypsizygus</taxon>
    </lineage>
</organism>
<reference evidence="1" key="1">
    <citation type="submission" date="2018-04" db="EMBL/GenBank/DDBJ databases">
        <title>Whole genome sequencing of Hypsizygus marmoreus.</title>
        <authorList>
            <person name="Choi I.-G."/>
            <person name="Min B."/>
            <person name="Kim J.-G."/>
            <person name="Kim S."/>
            <person name="Oh Y.-L."/>
            <person name="Kong W.-S."/>
            <person name="Park H."/>
            <person name="Jeong J."/>
            <person name="Song E.-S."/>
        </authorList>
    </citation>
    <scope>NUCLEOTIDE SEQUENCE [LARGE SCALE GENOMIC DNA]</scope>
    <source>
        <strain evidence="1">51987-8</strain>
    </source>
</reference>
<protein>
    <submittedName>
        <fullName evidence="1">Uncharacterized protein</fullName>
    </submittedName>
</protein>
<evidence type="ECO:0000313" key="1">
    <source>
        <dbReference type="EMBL" id="RDB18191.1"/>
    </source>
</evidence>
<dbReference type="AlphaFoldDB" id="A0A369J7Y8"/>
<accession>A0A369J7Y8</accession>
<name>A0A369J7Y8_HYPMA</name>
<sequence>MLDTLLQSMKRAFSKLDILTLEKGDHGNATLSQLHRALATLSKHPCRETVISLDLGLDQHFQPPTADDPTFTATFQPLFHYPNLHSVTITVDWADNLDDAWLVDAGKPWPSLHELTV</sequence>